<dbReference type="Pfam" id="PF12735">
    <property type="entry name" value="IgD3_Trs65"/>
    <property type="match status" value="1"/>
</dbReference>
<comment type="caution">
    <text evidence="4">The sequence shown here is derived from an EMBL/GenBank/DDBJ whole genome shotgun (WGS) entry which is preliminary data.</text>
</comment>
<evidence type="ECO:0000313" key="5">
    <source>
        <dbReference type="Proteomes" id="UP000807469"/>
    </source>
</evidence>
<dbReference type="AlphaFoldDB" id="A0A9P5Z0U8"/>
<accession>A0A9P5Z0U8</accession>
<feature type="region of interest" description="Disordered" evidence="2">
    <location>
        <begin position="654"/>
        <end position="728"/>
    </location>
</feature>
<organism evidence="4 5">
    <name type="scientific">Pholiota conissans</name>
    <dbReference type="NCBI Taxonomy" id="109636"/>
    <lineage>
        <taxon>Eukaryota</taxon>
        <taxon>Fungi</taxon>
        <taxon>Dikarya</taxon>
        <taxon>Basidiomycota</taxon>
        <taxon>Agaricomycotina</taxon>
        <taxon>Agaricomycetes</taxon>
        <taxon>Agaricomycetidae</taxon>
        <taxon>Agaricales</taxon>
        <taxon>Agaricineae</taxon>
        <taxon>Strophariaceae</taxon>
        <taxon>Pholiota</taxon>
    </lineage>
</organism>
<dbReference type="InterPro" id="IPR055420">
    <property type="entry name" value="IgD3_Trs65"/>
</dbReference>
<feature type="region of interest" description="Disordered" evidence="2">
    <location>
        <begin position="242"/>
        <end position="262"/>
    </location>
</feature>
<dbReference type="OrthoDB" id="24630at2759"/>
<dbReference type="GO" id="GO:1990071">
    <property type="term" value="C:TRAPPII protein complex"/>
    <property type="evidence" value="ECO:0007669"/>
    <property type="project" value="InterPro"/>
</dbReference>
<dbReference type="Proteomes" id="UP000807469">
    <property type="component" value="Unassembled WGS sequence"/>
</dbReference>
<name>A0A9P5Z0U8_9AGAR</name>
<dbReference type="PANTHER" id="PTHR28159:SF1">
    <property type="entry name" value="TRAFFICKING PROTEIN PARTICLE COMPLEX II-SPECIFIC SUBUNIT 65"/>
    <property type="match status" value="1"/>
</dbReference>
<feature type="compositionally biased region" description="Low complexity" evidence="2">
    <location>
        <begin position="699"/>
        <end position="714"/>
    </location>
</feature>
<dbReference type="EMBL" id="MU155254">
    <property type="protein sequence ID" value="KAF9477650.1"/>
    <property type="molecule type" value="Genomic_DNA"/>
</dbReference>
<keyword evidence="1" id="KW-0175">Coiled coil</keyword>
<feature type="region of interest" description="Disordered" evidence="2">
    <location>
        <begin position="120"/>
        <end position="153"/>
    </location>
</feature>
<reference evidence="4" key="1">
    <citation type="submission" date="2020-11" db="EMBL/GenBank/DDBJ databases">
        <authorList>
            <consortium name="DOE Joint Genome Institute"/>
            <person name="Ahrendt S."/>
            <person name="Riley R."/>
            <person name="Andreopoulos W."/>
            <person name="Labutti K."/>
            <person name="Pangilinan J."/>
            <person name="Ruiz-Duenas F.J."/>
            <person name="Barrasa J.M."/>
            <person name="Sanchez-Garcia M."/>
            <person name="Camarero S."/>
            <person name="Miyauchi S."/>
            <person name="Serrano A."/>
            <person name="Linde D."/>
            <person name="Babiker R."/>
            <person name="Drula E."/>
            <person name="Ayuso-Fernandez I."/>
            <person name="Pacheco R."/>
            <person name="Padilla G."/>
            <person name="Ferreira P."/>
            <person name="Barriuso J."/>
            <person name="Kellner H."/>
            <person name="Castanera R."/>
            <person name="Alfaro M."/>
            <person name="Ramirez L."/>
            <person name="Pisabarro A.G."/>
            <person name="Kuo A."/>
            <person name="Tritt A."/>
            <person name="Lipzen A."/>
            <person name="He G."/>
            <person name="Yan M."/>
            <person name="Ng V."/>
            <person name="Cullen D."/>
            <person name="Martin F."/>
            <person name="Rosso M.-N."/>
            <person name="Henrissat B."/>
            <person name="Hibbett D."/>
            <person name="Martinez A.T."/>
            <person name="Grigoriev I.V."/>
        </authorList>
    </citation>
    <scope>NUCLEOTIDE SEQUENCE</scope>
    <source>
        <strain evidence="4">CIRM-BRFM 674</strain>
    </source>
</reference>
<feature type="coiled-coil region" evidence="1">
    <location>
        <begin position="361"/>
        <end position="388"/>
    </location>
</feature>
<evidence type="ECO:0000313" key="4">
    <source>
        <dbReference type="EMBL" id="KAF9477650.1"/>
    </source>
</evidence>
<gene>
    <name evidence="4" type="ORF">BDN70DRAFT_837474</name>
</gene>
<keyword evidence="5" id="KW-1185">Reference proteome</keyword>
<dbReference type="PANTHER" id="PTHR28159">
    <property type="entry name" value="TRAFFICKING PROTEIN PARTICLE COMPLEX II-SPECIFIC SUBUNIT 65"/>
    <property type="match status" value="1"/>
</dbReference>
<dbReference type="GO" id="GO:0006891">
    <property type="term" value="P:intra-Golgi vesicle-mediated transport"/>
    <property type="evidence" value="ECO:0007669"/>
    <property type="project" value="InterPro"/>
</dbReference>
<dbReference type="GO" id="GO:0005802">
    <property type="term" value="C:trans-Golgi network"/>
    <property type="evidence" value="ECO:0007669"/>
    <property type="project" value="TreeGrafter"/>
</dbReference>
<evidence type="ECO:0000256" key="1">
    <source>
        <dbReference type="SAM" id="Coils"/>
    </source>
</evidence>
<evidence type="ECO:0000259" key="3">
    <source>
        <dbReference type="Pfam" id="PF12735"/>
    </source>
</evidence>
<feature type="compositionally biased region" description="Pro residues" evidence="2">
    <location>
        <begin position="135"/>
        <end position="145"/>
    </location>
</feature>
<evidence type="ECO:0000256" key="2">
    <source>
        <dbReference type="SAM" id="MobiDB-lite"/>
    </source>
</evidence>
<proteinExistence type="predicted"/>
<sequence length="928" mass="100513">MDNSVSLDQIFSTALLKLVVPDTTLEFPPTTSTDKWLDRARSLSVERKQAFFDEHLQSLLLIYIKNPDGEPPADPSKPPEILLDLLAHIQVSMEASYISQTAPAAPETPRNSRLLLTPRTSSLKPSNQRLNPHPSILPPSTPHPMPATGDQDRKYSTAEGTILVANIWGSNTSENSPEGFALLWSDGQKQWVAVYKTDITVSFLRLTFNNPLLCLTISATLREKPIPTHPTHPLTRFLNSIENYKPDSPKSPGTNGQEEGEERQLLDGLEEVNLLEGLLAAPTFAKAGINLPSLRLGTVSRQKLFSLPPILINSPIQPSPSPMTAVRKAHPTLRKSFRKTLTTVSGFRVRMRTVFVPYVLLPETEGVIEGLTEEEKELERKEAGSEERTVVLCVEIENSGDLGMTAGYMVEKVDVTIGGEGAKATLIGWGDEGFTPDAAKHTFPLRIGPLAQYNLLYAVTFLRSPEEADAFSFARGVNDTRAPPDLQRAVTINIFGKPYFPPPSSSRTSLIPRPDSLSYPTQTFSSRWNCVLDLAAQPAHPQETIDPGDPTADYPNVMPEPASPFPGGLSMYSSNTTPGLQIAVASSTPQYSATAGSRRFTLVPGANFAARTLKNITPSRALPPNTIARENSPVPSSRLSAYVMSAASSTQYLKSPTTYSAPPPPPMQPTTAVQPLVGLPQPLDSPDFQGGDTPSGLETPTTPAYPSYPTKSTLPPTPLSQRPVSSPTNVGLSVEIRRERGVGAEYGLGAVPQTPLPFVSGAFGEQSMMSKLQQASTSGENVVVSVGLLPPSSLGEDGAKGLGLGKIYPLDVFTLDIFVFNQSLWPRRFEVTCPERRRRRRGGEETGVYDGGSLAARKMGYPGVLPLESRIRIGPLRPSACQSVRLDFLAVSPGVHAIDTLTLTDIETGFSTNLRSVLDIVVHDPLDK</sequence>
<dbReference type="InterPro" id="IPR024662">
    <property type="entry name" value="Trs65"/>
</dbReference>
<protein>
    <recommendedName>
        <fullName evidence="3">Trafficking protein particle complex II-specific subunit 65 IgD3 domain-containing protein</fullName>
    </recommendedName>
</protein>
<feature type="domain" description="Trafficking protein particle complex II-specific subunit 65 IgD3" evidence="3">
    <location>
        <begin position="864"/>
        <end position="922"/>
    </location>
</feature>